<accession>A0A1H1T7T9</accession>
<proteinExistence type="predicted"/>
<evidence type="ECO:0008006" key="4">
    <source>
        <dbReference type="Google" id="ProtNLM"/>
    </source>
</evidence>
<evidence type="ECO:0000313" key="3">
    <source>
        <dbReference type="Proteomes" id="UP000198963"/>
    </source>
</evidence>
<evidence type="ECO:0000313" key="2">
    <source>
        <dbReference type="EMBL" id="SDS56305.1"/>
    </source>
</evidence>
<dbReference type="AlphaFoldDB" id="A0A1H1T7T9"/>
<keyword evidence="1" id="KW-0732">Signal</keyword>
<feature type="chain" id="PRO_5009260802" description="PrcB C-terminal" evidence="1">
    <location>
        <begin position="25"/>
        <end position="151"/>
    </location>
</feature>
<sequence length="151" mass="16739">MKTHTIIILSLVFVLGCKSNQNNAKMKTIEPIVIAKGNLHGAGSEGIDKQNIIIDNRADWENLISKMDKVNKVSEQFTETKIDFSSYTVIAVFNDVKGSGGHRITLDILANSERTLVVTKFHSPSGNATSVMTQPYYIAKISKTERPIIFQ</sequence>
<gene>
    <name evidence="2" type="ORF">SAMN04489797_1878</name>
</gene>
<dbReference type="STRING" id="1249933.SAMN04489797_1878"/>
<keyword evidence="3" id="KW-1185">Reference proteome</keyword>
<organism evidence="2 3">
    <name type="scientific">Winogradskyella sediminis</name>
    <dbReference type="NCBI Taxonomy" id="1382466"/>
    <lineage>
        <taxon>Bacteria</taxon>
        <taxon>Pseudomonadati</taxon>
        <taxon>Bacteroidota</taxon>
        <taxon>Flavobacteriia</taxon>
        <taxon>Flavobacteriales</taxon>
        <taxon>Flavobacteriaceae</taxon>
        <taxon>Winogradskyella</taxon>
    </lineage>
</organism>
<dbReference type="Proteomes" id="UP000198963">
    <property type="component" value="Chromosome I"/>
</dbReference>
<dbReference type="EMBL" id="LT629774">
    <property type="protein sequence ID" value="SDS56305.1"/>
    <property type="molecule type" value="Genomic_DNA"/>
</dbReference>
<feature type="signal peptide" evidence="1">
    <location>
        <begin position="1"/>
        <end position="24"/>
    </location>
</feature>
<name>A0A1H1T7T9_9FLAO</name>
<reference evidence="2 3" key="1">
    <citation type="submission" date="2016-10" db="EMBL/GenBank/DDBJ databases">
        <authorList>
            <person name="Varghese N."/>
            <person name="Submissions S."/>
        </authorList>
    </citation>
    <scope>NUCLEOTIDE SEQUENCE [LARGE SCALE GENOMIC DNA]</scope>
    <source>
        <strain evidence="2 3">RHA_55</strain>
    </source>
</reference>
<dbReference type="PROSITE" id="PS51257">
    <property type="entry name" value="PROKAR_LIPOPROTEIN"/>
    <property type="match status" value="1"/>
</dbReference>
<evidence type="ECO:0000256" key="1">
    <source>
        <dbReference type="SAM" id="SignalP"/>
    </source>
</evidence>
<protein>
    <recommendedName>
        <fullName evidence="4">PrcB C-terminal</fullName>
    </recommendedName>
</protein>